<feature type="coiled-coil region" evidence="2">
    <location>
        <begin position="182"/>
        <end position="209"/>
    </location>
</feature>
<sequence length="402" mass="45134">MKIKYTHQITTMKKLAVLLTIPLLLLSCGNNEEGKSIEELIESENLEEIRAKKTELSKEQSDLTQKLDKLDQAINRLDKTRRLDLVMTQEISDTLFKHYAEVQGDIATDENIVVYAEFSGILQDLRVKEGDQVNKGQLLAKIDDGGLSSELAQLETQATLAKTTFERQKRLWEQNIGSEMQYLEAKTNYEAMQNSVNRLKSQLDKTIIRAPFSGIIDEVLTEEGEVVNPGQSQLFRLVSLKNMYVEADVPEGYLNKISKGTEVLVEISSLDREFEGEVKRVGNTINPNNRSFSIQVAVPNENGMLKPNQIATLKLNDYTAENAVIIPENALLKNAQGESVVFILQEKENGEDNIGIAKRQIVKTGYTYNNKIEITSGLETGKTLIVEGAKNLRDGQEVKIRN</sequence>
<feature type="domain" description="CzcB-like alpha-helical hairpin" evidence="3">
    <location>
        <begin position="147"/>
        <end position="204"/>
    </location>
</feature>
<dbReference type="Gene3D" id="1.10.287.470">
    <property type="entry name" value="Helix hairpin bin"/>
    <property type="match status" value="1"/>
</dbReference>
<evidence type="ECO:0000259" key="3">
    <source>
        <dbReference type="Pfam" id="PF25893"/>
    </source>
</evidence>
<dbReference type="PANTHER" id="PTHR30469">
    <property type="entry name" value="MULTIDRUG RESISTANCE PROTEIN MDTA"/>
    <property type="match status" value="1"/>
</dbReference>
<dbReference type="Pfam" id="PF25973">
    <property type="entry name" value="BSH_CzcB"/>
    <property type="match status" value="1"/>
</dbReference>
<dbReference type="Gene3D" id="2.40.50.100">
    <property type="match status" value="1"/>
</dbReference>
<dbReference type="Proteomes" id="UP000190230">
    <property type="component" value="Unassembled WGS sequence"/>
</dbReference>
<evidence type="ECO:0000256" key="2">
    <source>
        <dbReference type="SAM" id="Coils"/>
    </source>
</evidence>
<dbReference type="InterPro" id="IPR006143">
    <property type="entry name" value="RND_pump_MFP"/>
</dbReference>
<protein>
    <submittedName>
        <fullName evidence="7">RND family efflux transporter, MFP subunit</fullName>
    </submittedName>
</protein>
<dbReference type="AlphaFoldDB" id="A0A1T5C4F3"/>
<evidence type="ECO:0000259" key="4">
    <source>
        <dbReference type="Pfam" id="PF25954"/>
    </source>
</evidence>
<evidence type="ECO:0000313" key="8">
    <source>
        <dbReference type="Proteomes" id="UP000190230"/>
    </source>
</evidence>
<keyword evidence="8" id="KW-1185">Reference proteome</keyword>
<dbReference type="Gene3D" id="2.40.30.170">
    <property type="match status" value="1"/>
</dbReference>
<evidence type="ECO:0000259" key="6">
    <source>
        <dbReference type="Pfam" id="PF25973"/>
    </source>
</evidence>
<accession>A0A1T5C4F3</accession>
<dbReference type="PROSITE" id="PS51257">
    <property type="entry name" value="PROKAR_LIPOPROTEIN"/>
    <property type="match status" value="1"/>
</dbReference>
<organism evidence="7 8">
    <name type="scientific">Salegentibacter holothuriorum</name>
    <dbReference type="NCBI Taxonomy" id="241145"/>
    <lineage>
        <taxon>Bacteria</taxon>
        <taxon>Pseudomonadati</taxon>
        <taxon>Bacteroidota</taxon>
        <taxon>Flavobacteriia</taxon>
        <taxon>Flavobacteriales</taxon>
        <taxon>Flavobacteriaceae</taxon>
        <taxon>Salegentibacter</taxon>
    </lineage>
</organism>
<dbReference type="GO" id="GO:0015562">
    <property type="term" value="F:efflux transmembrane transporter activity"/>
    <property type="evidence" value="ECO:0007669"/>
    <property type="project" value="TreeGrafter"/>
</dbReference>
<dbReference type="EMBL" id="FUYY01000002">
    <property type="protein sequence ID" value="SKB54030.1"/>
    <property type="molecule type" value="Genomic_DNA"/>
</dbReference>
<feature type="domain" description="Multidrug resistance protein MdtA-like C-terminal permuted SH3" evidence="5">
    <location>
        <begin position="322"/>
        <end position="390"/>
    </location>
</feature>
<proteinExistence type="inferred from homology"/>
<evidence type="ECO:0000259" key="5">
    <source>
        <dbReference type="Pfam" id="PF25967"/>
    </source>
</evidence>
<keyword evidence="2" id="KW-0175">Coiled coil</keyword>
<dbReference type="NCBIfam" id="TIGR01730">
    <property type="entry name" value="RND_mfp"/>
    <property type="match status" value="1"/>
</dbReference>
<feature type="domain" description="CzcB-like barrel-sandwich hybrid" evidence="6">
    <location>
        <begin position="113"/>
        <end position="230"/>
    </location>
</feature>
<dbReference type="Pfam" id="PF25893">
    <property type="entry name" value="HH_CzcB"/>
    <property type="match status" value="1"/>
</dbReference>
<comment type="similarity">
    <text evidence="1">Belongs to the membrane fusion protein (MFP) (TC 8.A.1) family.</text>
</comment>
<dbReference type="SUPFAM" id="SSF111369">
    <property type="entry name" value="HlyD-like secretion proteins"/>
    <property type="match status" value="1"/>
</dbReference>
<dbReference type="Pfam" id="PF25954">
    <property type="entry name" value="Beta-barrel_RND_2"/>
    <property type="match status" value="1"/>
</dbReference>
<feature type="coiled-coil region" evidence="2">
    <location>
        <begin position="46"/>
        <end position="83"/>
    </location>
</feature>
<dbReference type="InterPro" id="IPR058627">
    <property type="entry name" value="MdtA-like_C"/>
</dbReference>
<dbReference type="InterPro" id="IPR058648">
    <property type="entry name" value="HH_CzcB-like"/>
</dbReference>
<gene>
    <name evidence="7" type="ORF">SAMN05660776_1775</name>
</gene>
<dbReference type="InterPro" id="IPR058792">
    <property type="entry name" value="Beta-barrel_RND_2"/>
</dbReference>
<dbReference type="STRING" id="241145.SAMN05660776_1775"/>
<dbReference type="PANTHER" id="PTHR30469:SF15">
    <property type="entry name" value="HLYD FAMILY OF SECRETION PROTEINS"/>
    <property type="match status" value="1"/>
</dbReference>
<name>A0A1T5C4F3_9FLAO</name>
<dbReference type="GO" id="GO:1990281">
    <property type="term" value="C:efflux pump complex"/>
    <property type="evidence" value="ECO:0007669"/>
    <property type="project" value="TreeGrafter"/>
</dbReference>
<evidence type="ECO:0000313" key="7">
    <source>
        <dbReference type="EMBL" id="SKB54030.1"/>
    </source>
</evidence>
<dbReference type="InterPro" id="IPR058647">
    <property type="entry name" value="BSH_CzcB-like"/>
</dbReference>
<evidence type="ECO:0000256" key="1">
    <source>
        <dbReference type="ARBA" id="ARBA00009477"/>
    </source>
</evidence>
<feature type="domain" description="CusB-like beta-barrel" evidence="4">
    <location>
        <begin position="245"/>
        <end position="317"/>
    </location>
</feature>
<dbReference type="Gene3D" id="2.40.420.20">
    <property type="match status" value="1"/>
</dbReference>
<dbReference type="Pfam" id="PF25967">
    <property type="entry name" value="RND-MFP_C"/>
    <property type="match status" value="1"/>
</dbReference>
<reference evidence="8" key="1">
    <citation type="submission" date="2017-02" db="EMBL/GenBank/DDBJ databases">
        <authorList>
            <person name="Varghese N."/>
            <person name="Submissions S."/>
        </authorList>
    </citation>
    <scope>NUCLEOTIDE SEQUENCE [LARGE SCALE GENOMIC DNA]</scope>
    <source>
        <strain evidence="8">DSM 23405</strain>
    </source>
</reference>